<protein>
    <submittedName>
        <fullName evidence="1">Uncharacterized protein</fullName>
    </submittedName>
</protein>
<dbReference type="AlphaFoldDB" id="D2REV9"/>
<organism evidence="1 2">
    <name type="scientific">Archaeoglobus profundus (strain DSM 5631 / JCM 9629 / NBRC 100127 / Av18)</name>
    <dbReference type="NCBI Taxonomy" id="572546"/>
    <lineage>
        <taxon>Archaea</taxon>
        <taxon>Methanobacteriati</taxon>
        <taxon>Methanobacteriota</taxon>
        <taxon>Archaeoglobi</taxon>
        <taxon>Archaeoglobales</taxon>
        <taxon>Archaeoglobaceae</taxon>
        <taxon>Archaeoglobus</taxon>
    </lineage>
</organism>
<name>D2REV9_ARCPA</name>
<gene>
    <name evidence="1" type="ordered locus">Arcpr_1607</name>
</gene>
<dbReference type="RefSeq" id="WP_012940989.1">
    <property type="nucleotide sequence ID" value="NC_013741.1"/>
</dbReference>
<dbReference type="PaxDb" id="572546-Arcpr_1607"/>
<keyword evidence="2" id="KW-1185">Reference proteome</keyword>
<sequence length="57" mass="6747">MYIVDNGIVKFKRKLVKTKRGNSKICLIYLPRFIEKYGDEVLVEVDTINKIITVRFK</sequence>
<evidence type="ECO:0000313" key="1">
    <source>
        <dbReference type="EMBL" id="ADB58653.1"/>
    </source>
</evidence>
<accession>D2REV9</accession>
<dbReference type="HOGENOM" id="CLU_2985465_0_0_2"/>
<dbReference type="Proteomes" id="UP000001901">
    <property type="component" value="Chromosome"/>
</dbReference>
<reference evidence="1 2" key="1">
    <citation type="journal article" date="2010" name="Stand. Genomic Sci.">
        <title>Complete genome sequence of Archaeoglobus profundus type strain (AV18).</title>
        <authorList>
            <person name="von Jan M."/>
            <person name="Lapidus A."/>
            <person name="Del Rio T.G."/>
            <person name="Copeland A."/>
            <person name="Tice H."/>
            <person name="Cheng J.F."/>
            <person name="Lucas S."/>
            <person name="Chen F."/>
            <person name="Nolan M."/>
            <person name="Goodwin L."/>
            <person name="Han C."/>
            <person name="Pitluck S."/>
            <person name="Liolios K."/>
            <person name="Ivanova N."/>
            <person name="Mavromatis K."/>
            <person name="Ovchinnikova G."/>
            <person name="Chertkov O."/>
            <person name="Pati A."/>
            <person name="Chen A."/>
            <person name="Palaniappan K."/>
            <person name="Land M."/>
            <person name="Hauser L."/>
            <person name="Chang Y.J."/>
            <person name="Jeffries C.D."/>
            <person name="Saunders E."/>
            <person name="Brettin T."/>
            <person name="Detter J.C."/>
            <person name="Chain P."/>
            <person name="Eichinger K."/>
            <person name="Huber H."/>
            <person name="Spring S."/>
            <person name="Rohde M."/>
            <person name="Goker M."/>
            <person name="Wirth R."/>
            <person name="Woyke T."/>
            <person name="Bristow J."/>
            <person name="Eisen J.A."/>
            <person name="Markowitz V."/>
            <person name="Hugenholtz P."/>
            <person name="Kyrpides N.C."/>
            <person name="Klenk H.P."/>
        </authorList>
    </citation>
    <scope>NUCLEOTIDE SEQUENCE [LARGE SCALE GENOMIC DNA]</scope>
    <source>
        <strain evidence="2">DSM 5631 / JCM 9629 / NBRC 100127 / Av18</strain>
    </source>
</reference>
<dbReference type="KEGG" id="apo:Arcpr_1607"/>
<proteinExistence type="predicted"/>
<dbReference type="STRING" id="572546.Arcpr_1607"/>
<evidence type="ECO:0000313" key="2">
    <source>
        <dbReference type="Proteomes" id="UP000001901"/>
    </source>
</evidence>
<dbReference type="EMBL" id="CP001857">
    <property type="protein sequence ID" value="ADB58653.1"/>
    <property type="molecule type" value="Genomic_DNA"/>
</dbReference>
<dbReference type="GeneID" id="58788619"/>